<keyword evidence="4 7" id="KW-0808">Transferase</keyword>
<dbReference type="EMBL" id="JAJISC010000002">
    <property type="protein sequence ID" value="MCS2608777.1"/>
    <property type="molecule type" value="Genomic_DNA"/>
</dbReference>
<dbReference type="PANTHER" id="PTHR21090:SF5">
    <property type="entry name" value="PENTAFUNCTIONAL AROM POLYPEPTIDE"/>
    <property type="match status" value="1"/>
</dbReference>
<evidence type="ECO:0000313" key="9">
    <source>
        <dbReference type="EMBL" id="MCS2608777.1"/>
    </source>
</evidence>
<feature type="binding site" evidence="7">
    <location>
        <position position="173"/>
    </location>
    <ligand>
        <name>3-phosphoshikimate</name>
        <dbReference type="ChEBI" id="CHEBI:145989"/>
    </ligand>
</feature>
<feature type="binding site" evidence="7">
    <location>
        <position position="27"/>
    </location>
    <ligand>
        <name>phosphoenolpyruvate</name>
        <dbReference type="ChEBI" id="CHEBI:58702"/>
    </ligand>
</feature>
<dbReference type="PIRSF" id="PIRSF000505">
    <property type="entry name" value="EPSPS"/>
    <property type="match status" value="1"/>
</dbReference>
<feature type="binding site" evidence="7">
    <location>
        <position position="402"/>
    </location>
    <ligand>
        <name>phosphoenolpyruvate</name>
        <dbReference type="ChEBI" id="CHEBI:58702"/>
    </ligand>
</feature>
<feature type="binding site" evidence="7">
    <location>
        <position position="299"/>
    </location>
    <ligand>
        <name>3-phosphoshikimate</name>
        <dbReference type="ChEBI" id="CHEBI:145989"/>
    </ligand>
</feature>
<feature type="binding site" evidence="7">
    <location>
        <position position="172"/>
    </location>
    <ligand>
        <name>3-phosphoshikimate</name>
        <dbReference type="ChEBI" id="CHEBI:145989"/>
    </ligand>
</feature>
<dbReference type="InterPro" id="IPR013792">
    <property type="entry name" value="RNA3'P_cycl/enolpyr_Trfase_a/b"/>
</dbReference>
<accession>A0ABT2EB13</accession>
<dbReference type="HAMAP" id="MF_00210">
    <property type="entry name" value="EPSP_synth"/>
    <property type="match status" value="1"/>
</dbReference>
<dbReference type="InterPro" id="IPR036968">
    <property type="entry name" value="Enolpyruvate_Tfrase_sf"/>
</dbReference>
<evidence type="ECO:0000256" key="2">
    <source>
        <dbReference type="ARBA" id="ARBA00009948"/>
    </source>
</evidence>
<comment type="caution">
    <text evidence="7">Lacks conserved residue(s) required for the propagation of feature annotation.</text>
</comment>
<comment type="subcellular location">
    <subcellularLocation>
        <location evidence="7">Cytoplasm</location>
    </subcellularLocation>
</comment>
<feature type="binding site" evidence="7">
    <location>
        <position position="322"/>
    </location>
    <ligand>
        <name>3-phosphoshikimate</name>
        <dbReference type="ChEBI" id="CHEBI:145989"/>
    </ligand>
</feature>
<name>A0ABT2EB13_9GAMM</name>
<feature type="domain" description="Enolpyruvate transferase" evidence="8">
    <location>
        <begin position="295"/>
        <end position="411"/>
    </location>
</feature>
<feature type="binding site" evidence="7">
    <location>
        <position position="28"/>
    </location>
    <ligand>
        <name>3-phosphoshikimate</name>
        <dbReference type="ChEBI" id="CHEBI:145989"/>
    </ligand>
</feature>
<evidence type="ECO:0000256" key="4">
    <source>
        <dbReference type="ARBA" id="ARBA00022679"/>
    </source>
</evidence>
<comment type="function">
    <text evidence="7">Catalyzes the transfer of the enolpyruvyl moiety of phosphoenolpyruvate (PEP) to the 5-hydroxyl of shikimate-3-phosphate (S3P) to produce enolpyruvyl shikimate-3-phosphate and inorganic phosphate.</text>
</comment>
<keyword evidence="5 7" id="KW-0057">Aromatic amino acid biosynthesis</keyword>
<dbReference type="InterPro" id="IPR001986">
    <property type="entry name" value="Enolpyruvate_Tfrase_dom"/>
</dbReference>
<evidence type="ECO:0000256" key="6">
    <source>
        <dbReference type="ARBA" id="ARBA00044633"/>
    </source>
</evidence>
<feature type="binding site" evidence="7">
    <location>
        <position position="330"/>
    </location>
    <ligand>
        <name>phosphoenolpyruvate</name>
        <dbReference type="ChEBI" id="CHEBI:58702"/>
    </ligand>
</feature>
<feature type="binding site" evidence="7">
    <location>
        <position position="98"/>
    </location>
    <ligand>
        <name>phosphoenolpyruvate</name>
        <dbReference type="ChEBI" id="CHEBI:58702"/>
    </ligand>
</feature>
<reference evidence="9" key="1">
    <citation type="submission" date="2021-11" db="EMBL/GenBank/DDBJ databases">
        <title>Halomonas sp., isolated from a coastal aquaculture zone in Dongshan Bay.</title>
        <authorList>
            <person name="Lin W."/>
        </authorList>
    </citation>
    <scope>NUCLEOTIDE SEQUENCE</scope>
    <source>
        <strain evidence="9">Yzlin-01</strain>
    </source>
</reference>
<organism evidence="9 10">
    <name type="scientific">Halomonas dongshanensis</name>
    <dbReference type="NCBI Taxonomy" id="2890835"/>
    <lineage>
        <taxon>Bacteria</taxon>
        <taxon>Pseudomonadati</taxon>
        <taxon>Pseudomonadota</taxon>
        <taxon>Gammaproteobacteria</taxon>
        <taxon>Oceanospirillales</taxon>
        <taxon>Halomonadaceae</taxon>
        <taxon>Halomonas</taxon>
    </lineage>
</organism>
<sequence>MTTTSPTIEILCSPLPLCGKVAVPGSKSITNRALLVAALTTGTSSLSGALVSDDTRYMMKALTQLGVRINFSSDTNIELDGTGSLKQPSDSLYLGNAGTAIRFLTAACALVEGKVVLNGDEHMQKRPIHPLIDSLNTAGIHVTVPSSGCPPCTVYGQGFIPGGTINISGTLSSQFISSLMLVAPLSKRATTIKLAEDNIGALGYIEITRAVMEAFGAHIYQDDENSFHIARTGYTPCHFRVEPDASAATYFWAAEKLTGGKIDLGYTPNDFSQPDAAAHRLMQSFPSLPTLIDGAQIQDAIPTLAVLAAFGSSTVRFTGIANLRVKECDRIAAVHKGLNCIKPGLATIEGDDLIVVGDPALPKHAHPCTIDTMSDHRIAMSFALAGLKCRGIKISEPDCVGKTFPGYWTELSKLGVLFSYT</sequence>
<feature type="binding site" evidence="7">
    <location>
        <position position="174"/>
    </location>
    <ligand>
        <name>3-phosphoshikimate</name>
        <dbReference type="ChEBI" id="CHEBI:145989"/>
    </ligand>
</feature>
<feature type="binding site" evidence="7">
    <location>
        <position position="377"/>
    </location>
    <ligand>
        <name>phosphoenolpyruvate</name>
        <dbReference type="ChEBI" id="CHEBI:58702"/>
    </ligand>
</feature>
<protein>
    <recommendedName>
        <fullName evidence="7">3-phosphoshikimate 1-carboxyvinyltransferase</fullName>
        <ecNumber evidence="7">2.5.1.19</ecNumber>
    </recommendedName>
    <alternativeName>
        <fullName evidence="7">5-enolpyruvylshikimate-3-phosphate synthase</fullName>
        <shortName evidence="7">EPSP synthase</shortName>
        <shortName evidence="7">EPSPS</shortName>
    </alternativeName>
</protein>
<feature type="binding site" evidence="7">
    <location>
        <position position="174"/>
    </location>
    <ligand>
        <name>phosphoenolpyruvate</name>
        <dbReference type="ChEBI" id="CHEBI:58702"/>
    </ligand>
</feature>
<dbReference type="PANTHER" id="PTHR21090">
    <property type="entry name" value="AROM/DEHYDROQUINATE SYNTHASE"/>
    <property type="match status" value="1"/>
</dbReference>
<feature type="binding site" evidence="7">
    <location>
        <position position="326"/>
    </location>
    <ligand>
        <name>3-phosphoshikimate</name>
        <dbReference type="ChEBI" id="CHEBI:145989"/>
    </ligand>
</feature>
<dbReference type="RefSeq" id="WP_259035285.1">
    <property type="nucleotide sequence ID" value="NZ_JAJISC010000002.1"/>
</dbReference>
<keyword evidence="3 7" id="KW-0028">Amino-acid biosynthesis</keyword>
<dbReference type="Proteomes" id="UP001165542">
    <property type="component" value="Unassembled WGS sequence"/>
</dbReference>
<feature type="binding site" evidence="7">
    <location>
        <position position="126"/>
    </location>
    <ligand>
        <name>phosphoenolpyruvate</name>
        <dbReference type="ChEBI" id="CHEBI:58702"/>
    </ligand>
</feature>
<evidence type="ECO:0000256" key="7">
    <source>
        <dbReference type="HAMAP-Rule" id="MF_00210"/>
    </source>
</evidence>
<evidence type="ECO:0000256" key="5">
    <source>
        <dbReference type="ARBA" id="ARBA00023141"/>
    </source>
</evidence>
<keyword evidence="10" id="KW-1185">Reference proteome</keyword>
<evidence type="ECO:0000256" key="3">
    <source>
        <dbReference type="ARBA" id="ARBA00022605"/>
    </source>
</evidence>
<keyword evidence="7" id="KW-0963">Cytoplasm</keyword>
<dbReference type="InterPro" id="IPR006264">
    <property type="entry name" value="EPSP_synthase"/>
</dbReference>
<dbReference type="InterPro" id="IPR023193">
    <property type="entry name" value="EPSP_synthase_CS"/>
</dbReference>
<comment type="catalytic activity">
    <reaction evidence="6">
        <text>3-phosphoshikimate + phosphoenolpyruvate = 5-O-(1-carboxyvinyl)-3-phosphoshikimate + phosphate</text>
        <dbReference type="Rhea" id="RHEA:21256"/>
        <dbReference type="ChEBI" id="CHEBI:43474"/>
        <dbReference type="ChEBI" id="CHEBI:57701"/>
        <dbReference type="ChEBI" id="CHEBI:58702"/>
        <dbReference type="ChEBI" id="CHEBI:145989"/>
        <dbReference type="EC" id="2.5.1.19"/>
    </reaction>
    <physiologicalReaction direction="left-to-right" evidence="6">
        <dbReference type="Rhea" id="RHEA:21257"/>
    </physiologicalReaction>
</comment>
<evidence type="ECO:0000313" key="10">
    <source>
        <dbReference type="Proteomes" id="UP001165542"/>
    </source>
</evidence>
<dbReference type="Pfam" id="PF00275">
    <property type="entry name" value="EPSP_synthase"/>
    <property type="match status" value="2"/>
</dbReference>
<comment type="pathway">
    <text evidence="1 7">Metabolic intermediate biosynthesis; chorismate biosynthesis; chorismate from D-erythrose 4-phosphate and phosphoenolpyruvate: step 6/7.</text>
</comment>
<feature type="binding site" evidence="7">
    <location>
        <position position="32"/>
    </location>
    <ligand>
        <name>3-phosphoshikimate</name>
        <dbReference type="ChEBI" id="CHEBI:145989"/>
    </ligand>
</feature>
<dbReference type="PROSITE" id="PS00104">
    <property type="entry name" value="EPSP_SYNTHASE_1"/>
    <property type="match status" value="1"/>
</dbReference>
<dbReference type="Gene3D" id="3.65.10.10">
    <property type="entry name" value="Enolpyruvate transferase domain"/>
    <property type="match status" value="2"/>
</dbReference>
<gene>
    <name evidence="7" type="primary">aroA</name>
    <name evidence="9" type="ORF">LLY24_05495</name>
</gene>
<evidence type="ECO:0000259" key="8">
    <source>
        <dbReference type="Pfam" id="PF00275"/>
    </source>
</evidence>
<feature type="binding site" evidence="7">
    <location>
        <position position="27"/>
    </location>
    <ligand>
        <name>3-phosphoshikimate</name>
        <dbReference type="ChEBI" id="CHEBI:145989"/>
    </ligand>
</feature>
<comment type="caution">
    <text evidence="9">The sequence shown here is derived from an EMBL/GenBank/DDBJ whole genome shotgun (WGS) entry which is preliminary data.</text>
</comment>
<feature type="domain" description="Enolpyruvate transferase" evidence="8">
    <location>
        <begin position="16"/>
        <end position="267"/>
    </location>
</feature>
<dbReference type="EC" id="2.5.1.19" evidence="7"/>
<dbReference type="SUPFAM" id="SSF55205">
    <property type="entry name" value="EPT/RTPC-like"/>
    <property type="match status" value="1"/>
</dbReference>
<dbReference type="CDD" id="cd01556">
    <property type="entry name" value="EPSP_synthase"/>
    <property type="match status" value="1"/>
</dbReference>
<comment type="similarity">
    <text evidence="2 7">Belongs to the EPSP synthase family.</text>
</comment>
<evidence type="ECO:0000256" key="1">
    <source>
        <dbReference type="ARBA" id="ARBA00004811"/>
    </source>
</evidence>
<feature type="active site" description="Proton acceptor" evidence="7">
    <location>
        <position position="299"/>
    </location>
</feature>
<comment type="subunit">
    <text evidence="7">Monomer.</text>
</comment>
<proteinExistence type="inferred from homology"/>